<comment type="caution">
    <text evidence="11">The sequence shown here is derived from an EMBL/GenBank/DDBJ whole genome shotgun (WGS) entry which is preliminary data.</text>
</comment>
<dbReference type="Proteomes" id="UP000777265">
    <property type="component" value="Unassembled WGS sequence"/>
</dbReference>
<comment type="similarity">
    <text evidence="9">Belongs to the TrpF family.</text>
</comment>
<gene>
    <name evidence="9" type="primary">trpF</name>
    <name evidence="11" type="ORF">GXY80_04580</name>
</gene>
<dbReference type="GO" id="GO:0000162">
    <property type="term" value="P:L-tryptophan biosynthetic process"/>
    <property type="evidence" value="ECO:0007669"/>
    <property type="project" value="UniProtKB-UniRule"/>
</dbReference>
<dbReference type="EMBL" id="JAAYEE010000080">
    <property type="protein sequence ID" value="NLW34745.1"/>
    <property type="molecule type" value="Genomic_DNA"/>
</dbReference>
<dbReference type="InterPro" id="IPR011060">
    <property type="entry name" value="RibuloseP-bd_barrel"/>
</dbReference>
<evidence type="ECO:0000256" key="5">
    <source>
        <dbReference type="ARBA" id="ARBA00022605"/>
    </source>
</evidence>
<dbReference type="Pfam" id="PF00697">
    <property type="entry name" value="PRAI"/>
    <property type="match status" value="1"/>
</dbReference>
<keyword evidence="8 9" id="KW-0413">Isomerase</keyword>
<dbReference type="SUPFAM" id="SSF51366">
    <property type="entry name" value="Ribulose-phoshate binding barrel"/>
    <property type="match status" value="1"/>
</dbReference>
<evidence type="ECO:0000259" key="10">
    <source>
        <dbReference type="Pfam" id="PF00697"/>
    </source>
</evidence>
<keyword evidence="5 9" id="KW-0028">Amino-acid biosynthesis</keyword>
<feature type="domain" description="N-(5'phosphoribosyl) anthranilate isomerase (PRAI)" evidence="10">
    <location>
        <begin position="5"/>
        <end position="195"/>
    </location>
</feature>
<evidence type="ECO:0000256" key="6">
    <source>
        <dbReference type="ARBA" id="ARBA00022822"/>
    </source>
</evidence>
<dbReference type="InterPro" id="IPR044643">
    <property type="entry name" value="TrpF_fam"/>
</dbReference>
<dbReference type="PANTHER" id="PTHR42894:SF1">
    <property type="entry name" value="N-(5'-PHOSPHORIBOSYL)ANTHRANILATE ISOMERASE"/>
    <property type="match status" value="1"/>
</dbReference>
<dbReference type="InterPro" id="IPR013785">
    <property type="entry name" value="Aldolase_TIM"/>
</dbReference>
<evidence type="ECO:0000256" key="9">
    <source>
        <dbReference type="HAMAP-Rule" id="MF_00135"/>
    </source>
</evidence>
<dbReference type="EC" id="5.3.1.24" evidence="3 9"/>
<reference evidence="11" key="1">
    <citation type="journal article" date="2020" name="Biotechnol. Biofuels">
        <title>New insights from the biogas microbiome by comprehensive genome-resolved metagenomics of nearly 1600 species originating from multiple anaerobic digesters.</title>
        <authorList>
            <person name="Campanaro S."/>
            <person name="Treu L."/>
            <person name="Rodriguez-R L.M."/>
            <person name="Kovalovszki A."/>
            <person name="Ziels R.M."/>
            <person name="Maus I."/>
            <person name="Zhu X."/>
            <person name="Kougias P.G."/>
            <person name="Basile A."/>
            <person name="Luo G."/>
            <person name="Schluter A."/>
            <person name="Konstantinidis K.T."/>
            <person name="Angelidaki I."/>
        </authorList>
    </citation>
    <scope>NUCLEOTIDE SEQUENCE</scope>
    <source>
        <strain evidence="11">AS06rmzACSIP_7</strain>
    </source>
</reference>
<dbReference type="PANTHER" id="PTHR42894">
    <property type="entry name" value="N-(5'-PHOSPHORIBOSYL)ANTHRANILATE ISOMERASE"/>
    <property type="match status" value="1"/>
</dbReference>
<comment type="pathway">
    <text evidence="2 9">Amino-acid biosynthesis; L-tryptophan biosynthesis; L-tryptophan from chorismate: step 3/5.</text>
</comment>
<comment type="catalytic activity">
    <reaction evidence="1 9">
        <text>N-(5-phospho-beta-D-ribosyl)anthranilate = 1-(2-carboxyphenylamino)-1-deoxy-D-ribulose 5-phosphate</text>
        <dbReference type="Rhea" id="RHEA:21540"/>
        <dbReference type="ChEBI" id="CHEBI:18277"/>
        <dbReference type="ChEBI" id="CHEBI:58613"/>
        <dbReference type="EC" id="5.3.1.24"/>
    </reaction>
</comment>
<keyword evidence="6 9" id="KW-0822">Tryptophan biosynthesis</keyword>
<reference evidence="11" key="2">
    <citation type="submission" date="2020-01" db="EMBL/GenBank/DDBJ databases">
        <authorList>
            <person name="Campanaro S."/>
        </authorList>
    </citation>
    <scope>NUCLEOTIDE SEQUENCE</scope>
    <source>
        <strain evidence="11">AS06rmzACSIP_7</strain>
    </source>
</reference>
<sequence length="199" mass="22277">MKAKVKICGITNIKDAFLAADLGAYAVGFVFYKESKRYVSYDEVRKIAQKLPPFVVRVGVFVNEKPENVLAARGYCFLDRVQLHSDREDHGKRIIPGITIMAYRVKDGKDIEAARQSIAFPLLDSHVESVYGGSGSCFNWHLLKDFGRPYILAGGINSENIDEALTFKPYAIDIASGVEMRPGVKDPRKMRDIFNKVQG</sequence>
<dbReference type="Gene3D" id="3.20.20.70">
    <property type="entry name" value="Aldolase class I"/>
    <property type="match status" value="1"/>
</dbReference>
<proteinExistence type="inferred from homology"/>
<protein>
    <recommendedName>
        <fullName evidence="4 9">N-(5'-phosphoribosyl)anthranilate isomerase</fullName>
        <shortName evidence="9">PRAI</shortName>
        <ecNumber evidence="3 9">5.3.1.24</ecNumber>
    </recommendedName>
</protein>
<accession>A0A971RZX6</accession>
<evidence type="ECO:0000256" key="8">
    <source>
        <dbReference type="ARBA" id="ARBA00023235"/>
    </source>
</evidence>
<evidence type="ECO:0000313" key="12">
    <source>
        <dbReference type="Proteomes" id="UP000777265"/>
    </source>
</evidence>
<keyword evidence="7 9" id="KW-0057">Aromatic amino acid biosynthesis</keyword>
<dbReference type="CDD" id="cd00405">
    <property type="entry name" value="PRAI"/>
    <property type="match status" value="1"/>
</dbReference>
<evidence type="ECO:0000256" key="1">
    <source>
        <dbReference type="ARBA" id="ARBA00001164"/>
    </source>
</evidence>
<dbReference type="AlphaFoldDB" id="A0A971RZX6"/>
<evidence type="ECO:0000313" key="11">
    <source>
        <dbReference type="EMBL" id="NLW34745.1"/>
    </source>
</evidence>
<evidence type="ECO:0000256" key="7">
    <source>
        <dbReference type="ARBA" id="ARBA00023141"/>
    </source>
</evidence>
<dbReference type="InterPro" id="IPR001240">
    <property type="entry name" value="PRAI_dom"/>
</dbReference>
<dbReference type="GO" id="GO:0004640">
    <property type="term" value="F:phosphoribosylanthranilate isomerase activity"/>
    <property type="evidence" value="ECO:0007669"/>
    <property type="project" value="UniProtKB-UniRule"/>
</dbReference>
<evidence type="ECO:0000256" key="3">
    <source>
        <dbReference type="ARBA" id="ARBA00012572"/>
    </source>
</evidence>
<dbReference type="HAMAP" id="MF_00135">
    <property type="entry name" value="PRAI"/>
    <property type="match status" value="1"/>
</dbReference>
<organism evidence="11 12">
    <name type="scientific">Syntrophorhabdus aromaticivorans</name>
    <dbReference type="NCBI Taxonomy" id="328301"/>
    <lineage>
        <taxon>Bacteria</taxon>
        <taxon>Pseudomonadati</taxon>
        <taxon>Thermodesulfobacteriota</taxon>
        <taxon>Syntrophorhabdia</taxon>
        <taxon>Syntrophorhabdales</taxon>
        <taxon>Syntrophorhabdaceae</taxon>
        <taxon>Syntrophorhabdus</taxon>
    </lineage>
</organism>
<evidence type="ECO:0000256" key="2">
    <source>
        <dbReference type="ARBA" id="ARBA00004664"/>
    </source>
</evidence>
<name>A0A971RZX6_9BACT</name>
<evidence type="ECO:0000256" key="4">
    <source>
        <dbReference type="ARBA" id="ARBA00022272"/>
    </source>
</evidence>